<evidence type="ECO:0000256" key="2">
    <source>
        <dbReference type="ARBA" id="ARBA00022679"/>
    </source>
</evidence>
<feature type="binding site" evidence="7">
    <location>
        <begin position="66"/>
        <end position="68"/>
    </location>
    <ligand>
        <name>AMP</name>
        <dbReference type="ChEBI" id="CHEBI:456215"/>
    </ligand>
</feature>
<dbReference type="PANTHER" id="PTHR23359">
    <property type="entry name" value="NUCLEOTIDE KINASE"/>
    <property type="match status" value="1"/>
</dbReference>
<dbReference type="GO" id="GO:0005759">
    <property type="term" value="C:mitochondrial matrix"/>
    <property type="evidence" value="ECO:0007669"/>
    <property type="project" value="UniProtKB-SubCell"/>
</dbReference>
<dbReference type="Proteomes" id="UP000262825">
    <property type="component" value="Unassembled WGS sequence"/>
</dbReference>
<keyword evidence="5 7" id="KW-0496">Mitochondrion</keyword>
<proteinExistence type="inferred from homology"/>
<feature type="binding site" evidence="7">
    <location>
        <position position="40"/>
    </location>
    <ligand>
        <name>AMP</name>
        <dbReference type="ChEBI" id="CHEBI:456215"/>
    </ligand>
</feature>
<dbReference type="NCBIfam" id="TIGR01351">
    <property type="entry name" value="adk"/>
    <property type="match status" value="1"/>
</dbReference>
<keyword evidence="6 7" id="KW-0342">GTP-binding</keyword>
<dbReference type="GO" id="GO:0005524">
    <property type="term" value="F:ATP binding"/>
    <property type="evidence" value="ECO:0007669"/>
    <property type="project" value="InterPro"/>
</dbReference>
<dbReference type="HAMAP" id="MF_03169">
    <property type="entry name" value="Adenylate_kinase_AK3"/>
    <property type="match status" value="1"/>
</dbReference>
<feature type="binding site" evidence="7">
    <location>
        <position position="189"/>
    </location>
    <ligand>
        <name>AMP</name>
        <dbReference type="ChEBI" id="CHEBI:456215"/>
    </ligand>
</feature>
<dbReference type="Pfam" id="PF00406">
    <property type="entry name" value="ADK"/>
    <property type="match status" value="1"/>
</dbReference>
<dbReference type="InterPro" id="IPR007862">
    <property type="entry name" value="Adenylate_kinase_lid-dom"/>
</dbReference>
<comment type="domain">
    <text evidence="7">Consists of three domains, a large central CORE domain and two small peripheral domains, NMPbind and LID, which undergo movements during catalysis. The LID domain closes over the site of phosphoryl transfer upon GTP binding. Assembling and dissambling the active center during each catalytic cycle provides an effective means to prevent GTP hydrolysis.</text>
</comment>
<evidence type="ECO:0000313" key="9">
    <source>
        <dbReference type="EMBL" id="SSD58573.1"/>
    </source>
</evidence>
<dbReference type="AlphaFoldDB" id="A0A376B1N3"/>
<feature type="binding site" evidence="7">
    <location>
        <position position="178"/>
    </location>
    <ligand>
        <name>AMP</name>
        <dbReference type="ChEBI" id="CHEBI:456215"/>
    </ligand>
</feature>
<evidence type="ECO:0000256" key="6">
    <source>
        <dbReference type="ARBA" id="ARBA00023134"/>
    </source>
</evidence>
<feature type="region of interest" description="NMPbind" evidence="7">
    <location>
        <begin position="39"/>
        <end position="68"/>
    </location>
</feature>
<feature type="binding site" evidence="7">
    <location>
        <position position="45"/>
    </location>
    <ligand>
        <name>AMP</name>
        <dbReference type="ChEBI" id="CHEBI:456215"/>
    </ligand>
</feature>
<keyword evidence="10" id="KW-1185">Reference proteome</keyword>
<comment type="similarity">
    <text evidence="7">Belongs to the adenylate kinase family. AK3 subfamily.</text>
</comment>
<comment type="catalytic activity">
    <reaction evidence="7">
        <text>a ribonucleoside 5'-triphosphate + AMP = a ribonucleoside 5'-diphosphate + ADP</text>
        <dbReference type="Rhea" id="RHEA:13749"/>
        <dbReference type="ChEBI" id="CHEBI:57930"/>
        <dbReference type="ChEBI" id="CHEBI:61557"/>
        <dbReference type="ChEBI" id="CHEBI:456215"/>
        <dbReference type="ChEBI" id="CHEBI:456216"/>
        <dbReference type="EC" id="2.7.4.10"/>
    </reaction>
</comment>
<dbReference type="FunFam" id="3.40.50.300:FF:000106">
    <property type="entry name" value="Adenylate kinase mitochondrial"/>
    <property type="match status" value="1"/>
</dbReference>
<dbReference type="InterPro" id="IPR006259">
    <property type="entry name" value="Adenyl_kin_sub"/>
</dbReference>
<dbReference type="InterPro" id="IPR027417">
    <property type="entry name" value="P-loop_NTPase"/>
</dbReference>
<keyword evidence="4 7" id="KW-0418">Kinase</keyword>
<evidence type="ECO:0000256" key="7">
    <source>
        <dbReference type="HAMAP-Rule" id="MF_03169"/>
    </source>
</evidence>
<dbReference type="InterPro" id="IPR000850">
    <property type="entry name" value="Adenylat/UMP-CMP_kin"/>
</dbReference>
<dbReference type="EC" id="2.7.4.10" evidence="7"/>
<dbReference type="PRINTS" id="PR00094">
    <property type="entry name" value="ADENYLTKNASE"/>
</dbReference>
<dbReference type="VEuPathDB" id="FungiDB:SCODWIG_00334"/>
<dbReference type="CDD" id="cd01428">
    <property type="entry name" value="ADK"/>
    <property type="match status" value="1"/>
</dbReference>
<gene>
    <name evidence="7" type="primary">ADK2</name>
    <name evidence="9" type="ORF">SCODWIG_00334</name>
</gene>
<feature type="binding site" evidence="7">
    <location>
        <position position="218"/>
    </location>
    <ligand>
        <name>GTP</name>
        <dbReference type="ChEBI" id="CHEBI:37565"/>
    </ligand>
</feature>
<feature type="binding site" evidence="7">
    <location>
        <begin position="18"/>
        <end position="23"/>
    </location>
    <ligand>
        <name>GTP</name>
        <dbReference type="ChEBI" id="CHEBI:37565"/>
    </ligand>
</feature>
<dbReference type="GO" id="GO:0046899">
    <property type="term" value="F:nucleoside triphosphate adenylate kinase activity"/>
    <property type="evidence" value="ECO:0007669"/>
    <property type="project" value="UniProtKB-UniRule"/>
</dbReference>
<dbReference type="GO" id="GO:0006172">
    <property type="term" value="P:ADP biosynthetic process"/>
    <property type="evidence" value="ECO:0007669"/>
    <property type="project" value="UniProtKB-UniRule"/>
</dbReference>
<keyword evidence="3 7" id="KW-0547">Nucleotide-binding</keyword>
<reference evidence="10" key="1">
    <citation type="submission" date="2018-06" db="EMBL/GenBank/DDBJ databases">
        <authorList>
            <person name="Guldener U."/>
        </authorList>
    </citation>
    <scope>NUCLEOTIDE SEQUENCE [LARGE SCALE GENOMIC DNA]</scope>
    <source>
        <strain evidence="10">UTAD17</strain>
    </source>
</reference>
<dbReference type="GO" id="GO:0005525">
    <property type="term" value="F:GTP binding"/>
    <property type="evidence" value="ECO:0007669"/>
    <property type="project" value="UniProtKB-KW"/>
</dbReference>
<dbReference type="OrthoDB" id="439792at2759"/>
<evidence type="ECO:0000256" key="1">
    <source>
        <dbReference type="ARBA" id="ARBA00004305"/>
    </source>
</evidence>
<dbReference type="SUPFAM" id="SSF52540">
    <property type="entry name" value="P-loop containing nucleoside triphosphate hydrolases"/>
    <property type="match status" value="1"/>
</dbReference>
<feature type="binding site" evidence="7">
    <location>
        <position position="145"/>
    </location>
    <ligand>
        <name>GTP</name>
        <dbReference type="ChEBI" id="CHEBI:37565"/>
    </ligand>
</feature>
<dbReference type="Pfam" id="PF05191">
    <property type="entry name" value="ADK_lid"/>
    <property type="match status" value="1"/>
</dbReference>
<comment type="subcellular location">
    <subcellularLocation>
        <location evidence="1 7">Mitochondrion matrix</location>
    </subcellularLocation>
</comment>
<feature type="binding site" evidence="7">
    <location>
        <begin position="97"/>
        <end position="100"/>
    </location>
    <ligand>
        <name>AMP</name>
        <dbReference type="ChEBI" id="CHEBI:456215"/>
    </ligand>
</feature>
<evidence type="ECO:0000313" key="10">
    <source>
        <dbReference type="Proteomes" id="UP000262825"/>
    </source>
</evidence>
<organism evidence="9 10">
    <name type="scientific">Saccharomycodes ludwigii</name>
    <dbReference type="NCBI Taxonomy" id="36035"/>
    <lineage>
        <taxon>Eukaryota</taxon>
        <taxon>Fungi</taxon>
        <taxon>Dikarya</taxon>
        <taxon>Ascomycota</taxon>
        <taxon>Saccharomycotina</taxon>
        <taxon>Saccharomycetes</taxon>
        <taxon>Saccharomycodales</taxon>
        <taxon>Saccharomycodaceae</taxon>
        <taxon>Saccharomycodes</taxon>
    </lineage>
</organism>
<sequence length="233" mass="26145">MAHRLTKPLRLLLLGAPGSGKGTQTSKLLKFYPELYSLSSGDIFRQQIAAKTKLGLEASKYIENGSLVPDNIVTGLVVDHLTKEVILPDIKHWILDGFPRNIEQAKSLDTSLAHTIAGNNNKCVFNLVVELDVPQQIIIDRIVNRWVHIPSGRVYNLQYNPPKVPGKDDITGEPLSKRPDDTEEIVSKRLKDFNLLVKPLKEYYQNLGILKVVSGETSDIIFPKLLDIIKKNF</sequence>
<dbReference type="HAMAP" id="MF_00235">
    <property type="entry name" value="Adenylate_kinase_Adk"/>
    <property type="match status" value="1"/>
</dbReference>
<dbReference type="Gene3D" id="3.40.50.300">
    <property type="entry name" value="P-loop containing nucleotide triphosphate hydrolases"/>
    <property type="match status" value="1"/>
</dbReference>
<dbReference type="EMBL" id="UFAJ01000025">
    <property type="protein sequence ID" value="SSD58573.1"/>
    <property type="molecule type" value="Genomic_DNA"/>
</dbReference>
<feature type="binding site" evidence="7">
    <location>
        <position position="104"/>
    </location>
    <ligand>
        <name>AMP</name>
        <dbReference type="ChEBI" id="CHEBI:456215"/>
    </ligand>
</feature>
<protein>
    <recommendedName>
        <fullName evidence="7">GTP:AMP phosphotransferase, mitochondrial</fullName>
        <ecNumber evidence="7">2.7.4.10</ecNumber>
    </recommendedName>
    <alternativeName>
        <fullName evidence="7">Adenylate kinase 3</fullName>
        <shortName evidence="7">AK 3</shortName>
    </alternativeName>
</protein>
<name>A0A376B1N3_9ASCO</name>
<evidence type="ECO:0000256" key="3">
    <source>
        <dbReference type="ARBA" id="ARBA00022741"/>
    </source>
</evidence>
<accession>A0A376B1N3</accession>
<feature type="domain" description="Adenylate kinase active site lid" evidence="8">
    <location>
        <begin position="145"/>
        <end position="180"/>
    </location>
</feature>
<dbReference type="GO" id="GO:0046041">
    <property type="term" value="P:ITP metabolic process"/>
    <property type="evidence" value="ECO:0007669"/>
    <property type="project" value="UniProtKB-UniRule"/>
</dbReference>
<dbReference type="GO" id="GO:0004017">
    <property type="term" value="F:AMP kinase activity"/>
    <property type="evidence" value="ECO:0007669"/>
    <property type="project" value="InterPro"/>
</dbReference>
<feature type="region of interest" description="LID" evidence="7">
    <location>
        <begin position="144"/>
        <end position="181"/>
    </location>
</feature>
<feature type="binding site" evidence="7">
    <location>
        <begin position="154"/>
        <end position="155"/>
    </location>
    <ligand>
        <name>GTP</name>
        <dbReference type="ChEBI" id="CHEBI:37565"/>
    </ligand>
</feature>
<comment type="function">
    <text evidence="7">Involved in maintaining the homeostasis of cellular nucleotides by catalyzing the interconversion of nucleoside phosphates. Has GTP:AMP phosphotransferase and ITP:AMP phosphotransferase activities.</text>
</comment>
<comment type="subunit">
    <text evidence="7">Monomer.</text>
</comment>
<keyword evidence="2 7" id="KW-0808">Transferase</keyword>
<evidence type="ECO:0000259" key="8">
    <source>
        <dbReference type="Pfam" id="PF05191"/>
    </source>
</evidence>
<dbReference type="PROSITE" id="PS00113">
    <property type="entry name" value="ADENYLATE_KINASE"/>
    <property type="match status" value="1"/>
</dbReference>
<dbReference type="InterPro" id="IPR033690">
    <property type="entry name" value="Adenylat_kinase_CS"/>
</dbReference>
<evidence type="ECO:0000256" key="4">
    <source>
        <dbReference type="ARBA" id="ARBA00022777"/>
    </source>
</evidence>
<dbReference type="InterPro" id="IPR028586">
    <property type="entry name" value="AK3/Ak4_mitochondrial"/>
</dbReference>
<evidence type="ECO:0000256" key="5">
    <source>
        <dbReference type="ARBA" id="ARBA00023128"/>
    </source>
</evidence>
<dbReference type="GO" id="GO:0046033">
    <property type="term" value="P:AMP metabolic process"/>
    <property type="evidence" value="ECO:0007669"/>
    <property type="project" value="UniProtKB-UniRule"/>
</dbReference>
<dbReference type="GO" id="GO:0046039">
    <property type="term" value="P:GTP metabolic process"/>
    <property type="evidence" value="ECO:0007669"/>
    <property type="project" value="UniProtKB-UniRule"/>
</dbReference>